<keyword evidence="9" id="KW-1185">Reference proteome</keyword>
<feature type="transmembrane region" description="Helical" evidence="7">
    <location>
        <begin position="364"/>
        <end position="386"/>
    </location>
</feature>
<dbReference type="Pfam" id="PF09815">
    <property type="entry name" value="XK-related"/>
    <property type="match status" value="1"/>
</dbReference>
<evidence type="ECO:0000313" key="8">
    <source>
        <dbReference type="EMBL" id="ETO20755.1"/>
    </source>
</evidence>
<evidence type="ECO:0000256" key="5">
    <source>
        <dbReference type="ARBA" id="ARBA00023136"/>
    </source>
</evidence>
<evidence type="ECO:0000313" key="9">
    <source>
        <dbReference type="Proteomes" id="UP000023152"/>
    </source>
</evidence>
<keyword evidence="4 7" id="KW-1133">Transmembrane helix</keyword>
<dbReference type="InterPro" id="IPR018629">
    <property type="entry name" value="XK-rel"/>
</dbReference>
<reference evidence="8 9" key="1">
    <citation type="journal article" date="2013" name="Curr. Biol.">
        <title>The Genome of the Foraminiferan Reticulomyxa filosa.</title>
        <authorList>
            <person name="Glockner G."/>
            <person name="Hulsmann N."/>
            <person name="Schleicher M."/>
            <person name="Noegel A.A."/>
            <person name="Eichinger L."/>
            <person name="Gallinger C."/>
            <person name="Pawlowski J."/>
            <person name="Sierra R."/>
            <person name="Euteneuer U."/>
            <person name="Pillet L."/>
            <person name="Moustafa A."/>
            <person name="Platzer M."/>
            <person name="Groth M."/>
            <person name="Szafranski K."/>
            <person name="Schliwa M."/>
        </authorList>
    </citation>
    <scope>NUCLEOTIDE SEQUENCE [LARGE SCALE GENOMIC DNA]</scope>
</reference>
<comment type="subcellular location">
    <subcellularLocation>
        <location evidence="1">Membrane</location>
        <topology evidence="1">Multi-pass membrane protein</topology>
    </subcellularLocation>
</comment>
<feature type="transmembrane region" description="Helical" evidence="7">
    <location>
        <begin position="191"/>
        <end position="212"/>
    </location>
</feature>
<evidence type="ECO:0000256" key="4">
    <source>
        <dbReference type="ARBA" id="ARBA00022989"/>
    </source>
</evidence>
<dbReference type="AlphaFoldDB" id="X6N399"/>
<comment type="similarity">
    <text evidence="2">Belongs to the XK family.</text>
</comment>
<evidence type="ECO:0000256" key="7">
    <source>
        <dbReference type="SAM" id="Phobius"/>
    </source>
</evidence>
<dbReference type="GO" id="GO:0005886">
    <property type="term" value="C:plasma membrane"/>
    <property type="evidence" value="ECO:0007669"/>
    <property type="project" value="UniProtKB-ARBA"/>
</dbReference>
<evidence type="ECO:0000256" key="1">
    <source>
        <dbReference type="ARBA" id="ARBA00004141"/>
    </source>
</evidence>
<sequence>MSRHGCSKYVAHAFDVYSILVSVADVVTDVLVMQQYYDNGAMVFFWIGVTNLIVAQLCYCFVFMIRYGKDNCGHRILTFVLALPFAPLLSFVFYWASLPNNVLSRWFRKIGLTPHEYSTNKVQKKTKQRRRRRGGGGGGGGKEEEEEEGQELSAWLEERLYKNMGFILEAMVEAFPQSLLQMCALVYTSRVNWVTLSSIMLSLISFATKSVVFSESLDVSVFLYNWLSLICDFVGIFVVISWVFITPKGAILDSEIGHVNLSWLGHFTLLGELWFIKVLVCSIPFIVCCGIPLTIVIVNEFYRQVPQQERDLWKCHTKTLVISCYTLFGFFLFCCGSAIALFIIEIPFFGLIAFCLYLFNQTRYRFFFFFLKKFPPPPFFFFFFFFGH</sequence>
<feature type="transmembrane region" description="Helical" evidence="7">
    <location>
        <begin position="224"/>
        <end position="245"/>
    </location>
</feature>
<evidence type="ECO:0000256" key="2">
    <source>
        <dbReference type="ARBA" id="ARBA00008789"/>
    </source>
</evidence>
<gene>
    <name evidence="8" type="ORF">RFI_16459</name>
</gene>
<proteinExistence type="inferred from homology"/>
<name>X6N399_RETFI</name>
<keyword evidence="5 7" id="KW-0472">Membrane</keyword>
<feature type="transmembrane region" description="Helical" evidence="7">
    <location>
        <begin position="319"/>
        <end position="344"/>
    </location>
</feature>
<evidence type="ECO:0000256" key="3">
    <source>
        <dbReference type="ARBA" id="ARBA00022692"/>
    </source>
</evidence>
<feature type="transmembrane region" description="Helical" evidence="7">
    <location>
        <begin position="43"/>
        <end position="64"/>
    </location>
</feature>
<feature type="compositionally biased region" description="Basic residues" evidence="6">
    <location>
        <begin position="122"/>
        <end position="134"/>
    </location>
</feature>
<feature type="region of interest" description="Disordered" evidence="6">
    <location>
        <begin position="118"/>
        <end position="148"/>
    </location>
</feature>
<keyword evidence="3 7" id="KW-0812">Transmembrane</keyword>
<accession>X6N399</accession>
<feature type="transmembrane region" description="Helical" evidence="7">
    <location>
        <begin position="76"/>
        <end position="96"/>
    </location>
</feature>
<organism evidence="8 9">
    <name type="scientific">Reticulomyxa filosa</name>
    <dbReference type="NCBI Taxonomy" id="46433"/>
    <lineage>
        <taxon>Eukaryota</taxon>
        <taxon>Sar</taxon>
        <taxon>Rhizaria</taxon>
        <taxon>Retaria</taxon>
        <taxon>Foraminifera</taxon>
        <taxon>Monothalamids</taxon>
        <taxon>Reticulomyxidae</taxon>
        <taxon>Reticulomyxa</taxon>
    </lineage>
</organism>
<evidence type="ECO:0000256" key="6">
    <source>
        <dbReference type="SAM" id="MobiDB-lite"/>
    </source>
</evidence>
<feature type="transmembrane region" description="Helical" evidence="7">
    <location>
        <begin position="274"/>
        <end position="298"/>
    </location>
</feature>
<protein>
    <recommendedName>
        <fullName evidence="10">Transmembrane protein</fullName>
    </recommendedName>
</protein>
<evidence type="ECO:0008006" key="10">
    <source>
        <dbReference type="Google" id="ProtNLM"/>
    </source>
</evidence>
<dbReference type="Proteomes" id="UP000023152">
    <property type="component" value="Unassembled WGS sequence"/>
</dbReference>
<comment type="caution">
    <text evidence="8">The sequence shown here is derived from an EMBL/GenBank/DDBJ whole genome shotgun (WGS) entry which is preliminary data.</text>
</comment>
<dbReference type="EMBL" id="ASPP01012286">
    <property type="protein sequence ID" value="ETO20755.1"/>
    <property type="molecule type" value="Genomic_DNA"/>
</dbReference>